<evidence type="ECO:0000313" key="3">
    <source>
        <dbReference type="Proteomes" id="UP000186817"/>
    </source>
</evidence>
<evidence type="ECO:0000256" key="1">
    <source>
        <dbReference type="SAM" id="MobiDB-lite"/>
    </source>
</evidence>
<comment type="caution">
    <text evidence="2">The sequence shown here is derived from an EMBL/GenBank/DDBJ whole genome shotgun (WGS) entry which is preliminary data.</text>
</comment>
<keyword evidence="3" id="KW-1185">Reference proteome</keyword>
<dbReference type="AlphaFoldDB" id="A0A1Q9CWI1"/>
<name>A0A1Q9CWI1_SYMMI</name>
<protein>
    <submittedName>
        <fullName evidence="2">Uncharacterized protein</fullName>
    </submittedName>
</protein>
<accession>A0A1Q9CWI1</accession>
<feature type="region of interest" description="Disordered" evidence="1">
    <location>
        <begin position="562"/>
        <end position="583"/>
    </location>
</feature>
<feature type="compositionally biased region" description="Polar residues" evidence="1">
    <location>
        <begin position="18"/>
        <end position="35"/>
    </location>
</feature>
<reference evidence="2 3" key="1">
    <citation type="submission" date="2016-02" db="EMBL/GenBank/DDBJ databases">
        <title>Genome analysis of coral dinoflagellate symbionts highlights evolutionary adaptations to a symbiotic lifestyle.</title>
        <authorList>
            <person name="Aranda M."/>
            <person name="Li Y."/>
            <person name="Liew Y.J."/>
            <person name="Baumgarten S."/>
            <person name="Simakov O."/>
            <person name="Wilson M."/>
            <person name="Piel J."/>
            <person name="Ashoor H."/>
            <person name="Bougouffa S."/>
            <person name="Bajic V.B."/>
            <person name="Ryu T."/>
            <person name="Ravasi T."/>
            <person name="Bayer T."/>
            <person name="Micklem G."/>
            <person name="Kim H."/>
            <person name="Bhak J."/>
            <person name="Lajeunesse T.C."/>
            <person name="Voolstra C.R."/>
        </authorList>
    </citation>
    <scope>NUCLEOTIDE SEQUENCE [LARGE SCALE GENOMIC DNA]</scope>
    <source>
        <strain evidence="2 3">CCMP2467</strain>
    </source>
</reference>
<feature type="region of interest" description="Disordered" evidence="1">
    <location>
        <begin position="1"/>
        <end position="43"/>
    </location>
</feature>
<evidence type="ECO:0000313" key="2">
    <source>
        <dbReference type="EMBL" id="OLP87276.1"/>
    </source>
</evidence>
<dbReference type="OrthoDB" id="448461at2759"/>
<feature type="compositionally biased region" description="Basic residues" evidence="1">
    <location>
        <begin position="571"/>
        <end position="583"/>
    </location>
</feature>
<organism evidence="2 3">
    <name type="scientific">Symbiodinium microadriaticum</name>
    <name type="common">Dinoflagellate</name>
    <name type="synonym">Zooxanthella microadriatica</name>
    <dbReference type="NCBI Taxonomy" id="2951"/>
    <lineage>
        <taxon>Eukaryota</taxon>
        <taxon>Sar</taxon>
        <taxon>Alveolata</taxon>
        <taxon>Dinophyceae</taxon>
        <taxon>Suessiales</taxon>
        <taxon>Symbiodiniaceae</taxon>
        <taxon>Symbiodinium</taxon>
    </lineage>
</organism>
<gene>
    <name evidence="2" type="ORF">AK812_SmicGene31518</name>
</gene>
<sequence>MRIAHGSCSRGPHGPETQAGNVSHMSLRSSQGSETSARRVEAEPRWTDTSCRVQSQMSAEVQNAIVVFQGDGVHCTGSKLGRWQLALLCLEASMPPSQLAPLHADGTSPDVEGLFVLGYLGWQQRQLHSLTRRRTECSFVVSLNAVVKASDTATVRSDAITYTLAIQAGAGSWGPGRRSESCVSLALLGAALKKRIALDQALSFSPPWKEALSLLRHTARRVRRDIITFNSAASALQLNLWRQSGISCGMSGIWLLGIVFFLVDQELKHIAEVSLVEGKAVRPFAHQVQLLASFHLRAVRSDAALHSRGLFKALDAFANGWDAAIQYALAHGICKAPVAGAARRDGVVDAFCANELINVCAKALRWQHALALLNELFGAEQLQQNIVARLQTHLARALLSELQCCSGPALKAGRSPDCPSLAVGIGAAWLQALLAAAALEADIASWLIPFGSVHGTKLVASSLGARGGHMADLLDRPIPHPCPRKLHHPGENCRCAERLKLLVPHGHSRSADLGSVHCARLQNLKWRLTARCFRESSAELRLPASLRNLADDHKGDAACKSLRPLSPDKKRPARSVIHRRGRMSARAGSPEVIDFAFASPGSSGSSAKSCRTPRCVKFNEALNCEVPVLAVKAHGHEEKMFPRILSSVDVTGKKEMLARRNLRAMTQNHRQGLSQTASTEVQGVDGTRNSAADLMHAVRHAEGSADITKGDAPANLISFSVLSKVHIGDSEVNFNPVDASTCSPRTFNTFGFTAVGRPRGEFAHLLEEASYAKGNVNATDSLTEDYWTNQNVYQPNGTAEPFVVFRRMKTDATRRWVINGTSQQQVVLAKYFNRQLTDHISIFEANGQNGEWELDTAGGIDCQHEHPPSAFE</sequence>
<dbReference type="EMBL" id="LSRX01000869">
    <property type="protein sequence ID" value="OLP87276.1"/>
    <property type="molecule type" value="Genomic_DNA"/>
</dbReference>
<dbReference type="Proteomes" id="UP000186817">
    <property type="component" value="Unassembled WGS sequence"/>
</dbReference>
<proteinExistence type="predicted"/>